<evidence type="ECO:0000256" key="3">
    <source>
        <dbReference type="RuleBase" id="RU003682"/>
    </source>
</evidence>
<evidence type="ECO:0000259" key="4">
    <source>
        <dbReference type="PROSITE" id="PS51471"/>
    </source>
</evidence>
<reference evidence="5 6" key="1">
    <citation type="journal article" date="2024" name="G3 (Bethesda)">
        <title>Genome assembly of Hibiscus sabdariffa L. provides insights into metabolisms of medicinal natural products.</title>
        <authorList>
            <person name="Kim T."/>
        </authorList>
    </citation>
    <scope>NUCLEOTIDE SEQUENCE [LARGE SCALE GENOMIC DNA]</scope>
    <source>
        <strain evidence="5">TK-2024</strain>
        <tissue evidence="5">Old leaves</tissue>
    </source>
</reference>
<comment type="caution">
    <text evidence="5">The sequence shown here is derived from an EMBL/GenBank/DDBJ whole genome shotgun (WGS) entry which is preliminary data.</text>
</comment>
<accession>A0ABR2ED61</accession>
<dbReference type="EMBL" id="JBBPBM010000015">
    <property type="protein sequence ID" value="KAK8558586.1"/>
    <property type="molecule type" value="Genomic_DNA"/>
</dbReference>
<dbReference type="PRINTS" id="PR00682">
    <property type="entry name" value="IPNSYNTHASE"/>
</dbReference>
<dbReference type="InterPro" id="IPR026992">
    <property type="entry name" value="DIOX_N"/>
</dbReference>
<comment type="similarity">
    <text evidence="3">Belongs to the iron/ascorbate-dependent oxidoreductase family.</text>
</comment>
<keyword evidence="3" id="KW-0560">Oxidoreductase</keyword>
<evidence type="ECO:0000313" key="5">
    <source>
        <dbReference type="EMBL" id="KAK8558586.1"/>
    </source>
</evidence>
<dbReference type="Pfam" id="PF14226">
    <property type="entry name" value="DIOX_N"/>
    <property type="match status" value="1"/>
</dbReference>
<dbReference type="InterPro" id="IPR005123">
    <property type="entry name" value="Oxoglu/Fe-dep_dioxygenase_dom"/>
</dbReference>
<dbReference type="InterPro" id="IPR050231">
    <property type="entry name" value="Iron_ascorbate_oxido_reductase"/>
</dbReference>
<dbReference type="Gene3D" id="2.60.120.330">
    <property type="entry name" value="B-lactam Antibiotic, Isopenicillin N Synthase, Chain"/>
    <property type="match status" value="1"/>
</dbReference>
<protein>
    <recommendedName>
        <fullName evidence="4">Fe2OG dioxygenase domain-containing protein</fullName>
    </recommendedName>
</protein>
<name>A0ABR2ED61_9ROSI</name>
<evidence type="ECO:0000256" key="2">
    <source>
        <dbReference type="ARBA" id="ARBA00023004"/>
    </source>
</evidence>
<dbReference type="SUPFAM" id="SSF51197">
    <property type="entry name" value="Clavaminate synthase-like"/>
    <property type="match status" value="1"/>
</dbReference>
<gene>
    <name evidence="5" type="ORF">V6N12_041887</name>
</gene>
<feature type="domain" description="Fe2OG dioxygenase" evidence="4">
    <location>
        <begin position="248"/>
        <end position="349"/>
    </location>
</feature>
<dbReference type="InterPro" id="IPR044861">
    <property type="entry name" value="IPNS-like_FE2OG_OXY"/>
</dbReference>
<dbReference type="Proteomes" id="UP001472677">
    <property type="component" value="Unassembled WGS sequence"/>
</dbReference>
<dbReference type="Pfam" id="PF03171">
    <property type="entry name" value="2OG-FeII_Oxy"/>
    <property type="match status" value="1"/>
</dbReference>
<dbReference type="InterPro" id="IPR027443">
    <property type="entry name" value="IPNS-like_sf"/>
</dbReference>
<organism evidence="5 6">
    <name type="scientific">Hibiscus sabdariffa</name>
    <name type="common">roselle</name>
    <dbReference type="NCBI Taxonomy" id="183260"/>
    <lineage>
        <taxon>Eukaryota</taxon>
        <taxon>Viridiplantae</taxon>
        <taxon>Streptophyta</taxon>
        <taxon>Embryophyta</taxon>
        <taxon>Tracheophyta</taxon>
        <taxon>Spermatophyta</taxon>
        <taxon>Magnoliopsida</taxon>
        <taxon>eudicotyledons</taxon>
        <taxon>Gunneridae</taxon>
        <taxon>Pentapetalae</taxon>
        <taxon>rosids</taxon>
        <taxon>malvids</taxon>
        <taxon>Malvales</taxon>
        <taxon>Malvaceae</taxon>
        <taxon>Malvoideae</taxon>
        <taxon>Hibiscus</taxon>
    </lineage>
</organism>
<dbReference type="PROSITE" id="PS51471">
    <property type="entry name" value="FE2OG_OXY"/>
    <property type="match status" value="1"/>
</dbReference>
<keyword evidence="2 3" id="KW-0408">Iron</keyword>
<proteinExistence type="inferred from homology"/>
<sequence>MFPLPSESLNLSSKAVQVQSTLRHKSLLLSIPLLQDNRVIFPFHLLFYYKTKAITMGEVDPIFIQDLEHRPKLTIIEAEGIPLIDLSVLNSADAVSDGSLVSDIGDACKKWGFFQVINHGVPLEKRERLEKAAREFFHQPMEEKAKIRRAEVRISGYSNAEHTKNVRDWKEVFDFTRQNPIIVPASTSPDEEQVVEWHNHWPQYPPQLREVGEEYAEEMEKLSFKLLELIALSLGLAADSFNGFFKDQTSNVRLNHYPPCPAPELALGLGRHKDGGALTVLAQDDVGGLEVKRKSDGEWIRVKPTPEAFIINVGDVMQVWSNERYQSVEHRVIANSEKERFSIPFFFNPAHYTIVKPLEELTSEEDPPRYRPYKWGRFFVTRKGGNFKKLDVENIQISHFRISESELANRFEKAVSVV</sequence>
<evidence type="ECO:0000256" key="1">
    <source>
        <dbReference type="ARBA" id="ARBA00022723"/>
    </source>
</evidence>
<keyword evidence="1 3" id="KW-0479">Metal-binding</keyword>
<dbReference type="PANTHER" id="PTHR47990">
    <property type="entry name" value="2-OXOGLUTARATE (2OG) AND FE(II)-DEPENDENT OXYGENASE SUPERFAMILY PROTEIN-RELATED"/>
    <property type="match status" value="1"/>
</dbReference>
<keyword evidence="6" id="KW-1185">Reference proteome</keyword>
<evidence type="ECO:0000313" key="6">
    <source>
        <dbReference type="Proteomes" id="UP001472677"/>
    </source>
</evidence>